<dbReference type="AlphaFoldDB" id="A0A8W7PE21"/>
<keyword evidence="1" id="KW-0732">Signal</keyword>
<name>A0A8W7PE21_ANOCL</name>
<evidence type="ECO:0008006" key="3">
    <source>
        <dbReference type="Google" id="ProtNLM"/>
    </source>
</evidence>
<sequence length="95" mass="10486">LVIMRFCCVVLIGLLLCSVQSVTANDPVDALGACSGNLFGLLMTRLQQMVEDFTACRQEATANDPQHDCSDSIQRAKVDLQQQLVNYSYCTKNIQ</sequence>
<feature type="signal peptide" evidence="1">
    <location>
        <begin position="1"/>
        <end position="24"/>
    </location>
</feature>
<feature type="chain" id="PRO_5036471170" description="Secreted protein" evidence="1">
    <location>
        <begin position="25"/>
        <end position="95"/>
    </location>
</feature>
<organism evidence="2">
    <name type="scientific">Anopheles coluzzii</name>
    <name type="common">African malaria mosquito</name>
    <dbReference type="NCBI Taxonomy" id="1518534"/>
    <lineage>
        <taxon>Eukaryota</taxon>
        <taxon>Metazoa</taxon>
        <taxon>Ecdysozoa</taxon>
        <taxon>Arthropoda</taxon>
        <taxon>Hexapoda</taxon>
        <taxon>Insecta</taxon>
        <taxon>Pterygota</taxon>
        <taxon>Neoptera</taxon>
        <taxon>Endopterygota</taxon>
        <taxon>Diptera</taxon>
        <taxon>Nematocera</taxon>
        <taxon>Culicoidea</taxon>
        <taxon>Culicidae</taxon>
        <taxon>Anophelinae</taxon>
        <taxon>Anopheles</taxon>
    </lineage>
</organism>
<accession>A0A8W7PE21</accession>
<evidence type="ECO:0000313" key="2">
    <source>
        <dbReference type="EnsemblMetazoa" id="ACOM030178-PA.1"/>
    </source>
</evidence>
<reference evidence="2" key="1">
    <citation type="submission" date="2022-08" db="UniProtKB">
        <authorList>
            <consortium name="EnsemblMetazoa"/>
        </authorList>
    </citation>
    <scope>IDENTIFICATION</scope>
</reference>
<protein>
    <recommendedName>
        <fullName evidence="3">Secreted protein</fullName>
    </recommendedName>
</protein>
<evidence type="ECO:0000256" key="1">
    <source>
        <dbReference type="SAM" id="SignalP"/>
    </source>
</evidence>
<dbReference type="EnsemblMetazoa" id="ACOM030178-RA">
    <property type="protein sequence ID" value="ACOM030178-PA.1"/>
    <property type="gene ID" value="ACOM030178"/>
</dbReference>
<dbReference type="VEuPathDB" id="VectorBase:ACON2_039599"/>
<dbReference type="Proteomes" id="UP000075882">
    <property type="component" value="Unassembled WGS sequence"/>
</dbReference>
<proteinExistence type="predicted"/>